<keyword evidence="3" id="KW-1185">Reference proteome</keyword>
<dbReference type="EMBL" id="JAAIWM010000001">
    <property type="protein sequence ID" value="NEY70635.1"/>
    <property type="molecule type" value="Genomic_DNA"/>
</dbReference>
<accession>A0A6M0Q2M3</accession>
<feature type="domain" description="NAD-dependent epimerase/dehydratase" evidence="1">
    <location>
        <begin position="5"/>
        <end position="219"/>
    </location>
</feature>
<comment type="caution">
    <text evidence="2">The sequence shown here is derived from an EMBL/GenBank/DDBJ whole genome shotgun (WGS) entry which is preliminary data.</text>
</comment>
<dbReference type="AlphaFoldDB" id="A0A6M0Q2M3"/>
<reference evidence="2 3" key="1">
    <citation type="submission" date="2020-02" db="EMBL/GenBank/DDBJ databases">
        <title>Bacillus aquiflavi sp. nov., isolated from yellow water of strong flavor Chinese baijiu in Yibin region of China.</title>
        <authorList>
            <person name="Xie J."/>
        </authorList>
    </citation>
    <scope>NUCLEOTIDE SEQUENCE [LARGE SCALE GENOMIC DNA]</scope>
    <source>
        <strain evidence="2 3">SA4</strain>
    </source>
</reference>
<dbReference type="Gene3D" id="3.40.50.720">
    <property type="entry name" value="NAD(P)-binding Rossmann-like Domain"/>
    <property type="match status" value="1"/>
</dbReference>
<proteinExistence type="predicted"/>
<dbReference type="InterPro" id="IPR001509">
    <property type="entry name" value="Epimerase_deHydtase"/>
</dbReference>
<organism evidence="2 3">
    <name type="scientific">Bacillus mesophilus</name>
    <dbReference type="NCBI Taxonomy" id="1808955"/>
    <lineage>
        <taxon>Bacteria</taxon>
        <taxon>Bacillati</taxon>
        <taxon>Bacillota</taxon>
        <taxon>Bacilli</taxon>
        <taxon>Bacillales</taxon>
        <taxon>Bacillaceae</taxon>
        <taxon>Bacillus</taxon>
    </lineage>
</organism>
<dbReference type="InterPro" id="IPR036291">
    <property type="entry name" value="NAD(P)-bd_dom_sf"/>
</dbReference>
<protein>
    <submittedName>
        <fullName evidence="2">NAD(P)-dependent oxidoreductase</fullName>
    </submittedName>
</protein>
<sequence length="301" mass="34238">MEEAIVVGTFSFLGYNLLTRLLEDGVVVHGIDFKDGQDSERVKEEKILAIGRNANFISLEEEEWPQILHPKEGPKVNALFYCLDMFNQQTLTRASQSLEQAIEYCKLHSCPLIFSSSVEVVDHNERQEITEDTPINPVTGKGKMFNSLEEMIQSKCNEEACSYLILRFPTLYGPWQPDSYVYQRAILALEEGKTEQFIENKDEYKGDLLYVGDAVQALLNAKSCSTRNELIHITSGKEGEWEKGLSHILNKTVNRRNKNLVLTNDKAKELLGFTPRVSIEEGIVNQRETNLFISGNGRNRE</sequence>
<dbReference type="SUPFAM" id="SSF51735">
    <property type="entry name" value="NAD(P)-binding Rossmann-fold domains"/>
    <property type="match status" value="1"/>
</dbReference>
<dbReference type="Pfam" id="PF01370">
    <property type="entry name" value="Epimerase"/>
    <property type="match status" value="1"/>
</dbReference>
<dbReference type="PANTHER" id="PTHR43245">
    <property type="entry name" value="BIFUNCTIONAL POLYMYXIN RESISTANCE PROTEIN ARNA"/>
    <property type="match status" value="1"/>
</dbReference>
<name>A0A6M0Q2M3_9BACI</name>
<dbReference type="RefSeq" id="WP_163177421.1">
    <property type="nucleotide sequence ID" value="NZ_JAAIWM010000001.1"/>
</dbReference>
<evidence type="ECO:0000313" key="3">
    <source>
        <dbReference type="Proteomes" id="UP000481043"/>
    </source>
</evidence>
<dbReference type="Proteomes" id="UP000481043">
    <property type="component" value="Unassembled WGS sequence"/>
</dbReference>
<evidence type="ECO:0000259" key="1">
    <source>
        <dbReference type="Pfam" id="PF01370"/>
    </source>
</evidence>
<dbReference type="InterPro" id="IPR050177">
    <property type="entry name" value="Lipid_A_modif_metabolic_enz"/>
</dbReference>
<evidence type="ECO:0000313" key="2">
    <source>
        <dbReference type="EMBL" id="NEY70635.1"/>
    </source>
</evidence>
<gene>
    <name evidence="2" type="ORF">G4D63_02670</name>
</gene>